<keyword evidence="7" id="KW-0547">Nucleotide-binding</keyword>
<dbReference type="GO" id="GO:0032543">
    <property type="term" value="P:mitochondrial translation"/>
    <property type="evidence" value="ECO:0007669"/>
    <property type="project" value="TreeGrafter"/>
</dbReference>
<evidence type="ECO:0000256" key="1">
    <source>
        <dbReference type="ARBA" id="ARBA00005594"/>
    </source>
</evidence>
<name>A0A0B2V0T2_TOXCA</name>
<gene>
    <name evidence="16" type="primary">leuS</name>
    <name evidence="16" type="ORF">Tcan_11041</name>
</gene>
<protein>
    <recommendedName>
        <fullName evidence="2">leucine--tRNA ligase</fullName>
        <ecNumber evidence="2">6.1.1.4</ecNumber>
    </recommendedName>
</protein>
<keyword evidence="9" id="KW-0378">Hydrolase</keyword>
<keyword evidence="10" id="KW-0067">ATP-binding</keyword>
<dbReference type="PANTHER" id="PTHR43740:SF2">
    <property type="entry name" value="LEUCINE--TRNA LIGASE, MITOCHONDRIAL"/>
    <property type="match status" value="1"/>
</dbReference>
<dbReference type="Pfam" id="PF00133">
    <property type="entry name" value="tRNA-synt_1"/>
    <property type="match status" value="1"/>
</dbReference>
<keyword evidence="5" id="KW-0548">Nucleotidyltransferase</keyword>
<evidence type="ECO:0000256" key="4">
    <source>
        <dbReference type="ARBA" id="ARBA00022679"/>
    </source>
</evidence>
<dbReference type="InterPro" id="IPR014729">
    <property type="entry name" value="Rossmann-like_a/b/a_fold"/>
</dbReference>
<dbReference type="OrthoDB" id="15954at2759"/>
<evidence type="ECO:0000259" key="15">
    <source>
        <dbReference type="Pfam" id="PF17917"/>
    </source>
</evidence>
<dbReference type="CDD" id="cd09274">
    <property type="entry name" value="RNase_HI_RT_Ty3"/>
    <property type="match status" value="1"/>
</dbReference>
<keyword evidence="12" id="KW-0695">RNA-directed DNA polymerase</keyword>
<keyword evidence="3 16" id="KW-0436">Ligase</keyword>
<sequence length="743" mass="83737">LKNAYGAVLDETFDLRIREPNRLANARAIFIRSGHSLAPSAVELPYVLEETAMNIVRGEEMPIILVHDEERSPEKEYYLNARLAFEGNDSDLAIARSLGIELKPSRRLALSNEDVLQIAQFGNYGGYETSERLLDWVVSRQRRWGTPIPVLLSEDDEHEHAVCLSDEQLPALPVSSGHPQRVPCDRLPGGFGVPEKDTLDTFFDSSWYYLRYLDPNNEKQLIGADKLAQMPVDVYVGGIEHAAVHMFFARFISYFLKDIGVVASSEPFGRLLPQGIVRGRTFLRTDNGKYVPETDVVQKGSSFVEKCDGGEVIVQYEKMSKSKRNGVEPLLILNRDGIDLTRLQLLDTAAPRAPINWGDADVKGLKKWLDRVSWVVNEYVTQRSVCASCASIPAEVDHATEERYREVYNYAVRNPFQELESIHQSDLLTHYDPKLSIIVAADASEYGIGAVIQHRMPNGSVKAVAHASRALTAAEQNYSQIEKEGLALTYAVTKFRKMVFGRHFTLLTDYRPLLGIFGSKEDVPKHAAKRLHRWATLLLAYDFTIEYRKTSDFGQTDALSSLISKQRKPEDYYFNVLFCISNGICYTFCPLYRPQSNGQAERFVDTFKRTILKLRREGSVSEIMDIFLRTYRTTPNAFLAEHRTPAELFLDRPPRTSLDLLKFHRSSLPNANSSLIAVTVPVPDSSRFSTPSTHGIAKGKIGDLEKSRNESAASCIKYRWQTEQLRDSTSVSCANASHSKSLC</sequence>
<dbReference type="GO" id="GO:0005524">
    <property type="term" value="F:ATP binding"/>
    <property type="evidence" value="ECO:0007669"/>
    <property type="project" value="UniProtKB-KW"/>
</dbReference>
<proteinExistence type="inferred from homology"/>
<dbReference type="EC" id="6.1.1.4" evidence="2"/>
<evidence type="ECO:0000259" key="14">
    <source>
        <dbReference type="Pfam" id="PF00133"/>
    </source>
</evidence>
<dbReference type="Gene3D" id="3.30.420.10">
    <property type="entry name" value="Ribonuclease H-like superfamily/Ribonuclease H"/>
    <property type="match status" value="1"/>
</dbReference>
<keyword evidence="4" id="KW-0808">Transferase</keyword>
<evidence type="ECO:0000256" key="5">
    <source>
        <dbReference type="ARBA" id="ARBA00022695"/>
    </source>
</evidence>
<dbReference type="SUPFAM" id="SSF53098">
    <property type="entry name" value="Ribonuclease H-like"/>
    <property type="match status" value="1"/>
</dbReference>
<evidence type="ECO:0000256" key="12">
    <source>
        <dbReference type="ARBA" id="ARBA00022918"/>
    </source>
</evidence>
<keyword evidence="13" id="KW-0030">Aminoacyl-tRNA synthetase</keyword>
<dbReference type="GO" id="GO:0006429">
    <property type="term" value="P:leucyl-tRNA aminoacylation"/>
    <property type="evidence" value="ECO:0007669"/>
    <property type="project" value="InterPro"/>
</dbReference>
<dbReference type="GO" id="GO:0004823">
    <property type="term" value="F:leucine-tRNA ligase activity"/>
    <property type="evidence" value="ECO:0007669"/>
    <property type="project" value="UniProtKB-EC"/>
</dbReference>
<dbReference type="GO" id="GO:0042575">
    <property type="term" value="C:DNA polymerase complex"/>
    <property type="evidence" value="ECO:0007669"/>
    <property type="project" value="UniProtKB-ARBA"/>
</dbReference>
<feature type="non-terminal residue" evidence="16">
    <location>
        <position position="1"/>
    </location>
</feature>
<dbReference type="AlphaFoldDB" id="A0A0B2V0T2"/>
<dbReference type="PRINTS" id="PR00985">
    <property type="entry name" value="TRNASYNTHLEU"/>
</dbReference>
<evidence type="ECO:0000256" key="2">
    <source>
        <dbReference type="ARBA" id="ARBA00013164"/>
    </source>
</evidence>
<keyword evidence="8" id="KW-0255">Endonuclease</keyword>
<feature type="domain" description="Aminoacyl-tRNA synthetase class Ia" evidence="14">
    <location>
        <begin position="134"/>
        <end position="278"/>
    </location>
</feature>
<keyword evidence="17" id="KW-1185">Reference proteome</keyword>
<evidence type="ECO:0000313" key="17">
    <source>
        <dbReference type="Proteomes" id="UP000031036"/>
    </source>
</evidence>
<reference evidence="16 17" key="1">
    <citation type="submission" date="2014-11" db="EMBL/GenBank/DDBJ databases">
        <title>Genetic blueprint of the zoonotic pathogen Toxocara canis.</title>
        <authorList>
            <person name="Zhu X.-Q."/>
            <person name="Korhonen P.K."/>
            <person name="Cai H."/>
            <person name="Young N.D."/>
            <person name="Nejsum P."/>
            <person name="von Samson-Himmelstjerna G."/>
            <person name="Boag P.R."/>
            <person name="Tan P."/>
            <person name="Li Q."/>
            <person name="Min J."/>
            <person name="Yang Y."/>
            <person name="Wang X."/>
            <person name="Fang X."/>
            <person name="Hall R.S."/>
            <person name="Hofmann A."/>
            <person name="Sternberg P.W."/>
            <person name="Jex A.R."/>
            <person name="Gasser R.B."/>
        </authorList>
    </citation>
    <scope>NUCLEOTIDE SEQUENCE [LARGE SCALE GENOMIC DNA]</scope>
    <source>
        <strain evidence="16">PN_DK_2014</strain>
    </source>
</reference>
<dbReference type="Pfam" id="PF17917">
    <property type="entry name" value="RT_RNaseH"/>
    <property type="match status" value="1"/>
</dbReference>
<dbReference type="InterPro" id="IPR002302">
    <property type="entry name" value="Leu-tRNA-ligase"/>
</dbReference>
<dbReference type="STRING" id="6265.A0A0B2V0T2"/>
<organism evidence="16 17">
    <name type="scientific">Toxocara canis</name>
    <name type="common">Canine roundworm</name>
    <dbReference type="NCBI Taxonomy" id="6265"/>
    <lineage>
        <taxon>Eukaryota</taxon>
        <taxon>Metazoa</taxon>
        <taxon>Ecdysozoa</taxon>
        <taxon>Nematoda</taxon>
        <taxon>Chromadorea</taxon>
        <taxon>Rhabditida</taxon>
        <taxon>Spirurina</taxon>
        <taxon>Ascaridomorpha</taxon>
        <taxon>Ascaridoidea</taxon>
        <taxon>Toxocaridae</taxon>
        <taxon>Toxocara</taxon>
    </lineage>
</organism>
<evidence type="ECO:0000256" key="13">
    <source>
        <dbReference type="ARBA" id="ARBA00023146"/>
    </source>
</evidence>
<dbReference type="InterPro" id="IPR041373">
    <property type="entry name" value="RT_RNaseH"/>
</dbReference>
<dbReference type="Proteomes" id="UP000031036">
    <property type="component" value="Unassembled WGS sequence"/>
</dbReference>
<dbReference type="Gene3D" id="3.40.50.620">
    <property type="entry name" value="HUPs"/>
    <property type="match status" value="1"/>
</dbReference>
<dbReference type="GO" id="GO:0003676">
    <property type="term" value="F:nucleic acid binding"/>
    <property type="evidence" value="ECO:0007669"/>
    <property type="project" value="InterPro"/>
</dbReference>
<evidence type="ECO:0000256" key="10">
    <source>
        <dbReference type="ARBA" id="ARBA00022840"/>
    </source>
</evidence>
<dbReference type="InterPro" id="IPR036397">
    <property type="entry name" value="RNaseH_sf"/>
</dbReference>
<evidence type="ECO:0000256" key="3">
    <source>
        <dbReference type="ARBA" id="ARBA00022598"/>
    </source>
</evidence>
<dbReference type="GO" id="GO:0004519">
    <property type="term" value="F:endonuclease activity"/>
    <property type="evidence" value="ECO:0007669"/>
    <property type="project" value="UniProtKB-KW"/>
</dbReference>
<evidence type="ECO:0000256" key="8">
    <source>
        <dbReference type="ARBA" id="ARBA00022759"/>
    </source>
</evidence>
<dbReference type="InterPro" id="IPR043502">
    <property type="entry name" value="DNA/RNA_pol_sf"/>
</dbReference>
<evidence type="ECO:0000256" key="9">
    <source>
        <dbReference type="ARBA" id="ARBA00022801"/>
    </source>
</evidence>
<evidence type="ECO:0000313" key="16">
    <source>
        <dbReference type="EMBL" id="KHN75002.1"/>
    </source>
</evidence>
<evidence type="ECO:0000256" key="7">
    <source>
        <dbReference type="ARBA" id="ARBA00022741"/>
    </source>
</evidence>
<comment type="caution">
    <text evidence="16">The sequence shown here is derived from an EMBL/GenBank/DDBJ whole genome shotgun (WGS) entry which is preliminary data.</text>
</comment>
<feature type="domain" description="Reverse transcriptase RNase H-like" evidence="15">
    <location>
        <begin position="432"/>
        <end position="541"/>
    </location>
</feature>
<dbReference type="GO" id="GO:0003964">
    <property type="term" value="F:RNA-directed DNA polymerase activity"/>
    <property type="evidence" value="ECO:0007669"/>
    <property type="project" value="UniProtKB-KW"/>
</dbReference>
<dbReference type="GO" id="GO:0016787">
    <property type="term" value="F:hydrolase activity"/>
    <property type="evidence" value="ECO:0007669"/>
    <property type="project" value="UniProtKB-KW"/>
</dbReference>
<keyword evidence="11" id="KW-0648">Protein biosynthesis</keyword>
<comment type="similarity">
    <text evidence="1">Belongs to the class-I aminoacyl-tRNA synthetase family.</text>
</comment>
<evidence type="ECO:0000256" key="6">
    <source>
        <dbReference type="ARBA" id="ARBA00022722"/>
    </source>
</evidence>
<dbReference type="InterPro" id="IPR002300">
    <property type="entry name" value="aa-tRNA-synth_Ia"/>
</dbReference>
<dbReference type="SUPFAM" id="SSF52374">
    <property type="entry name" value="Nucleotidylyl transferase"/>
    <property type="match status" value="1"/>
</dbReference>
<dbReference type="GO" id="GO:0005739">
    <property type="term" value="C:mitochondrion"/>
    <property type="evidence" value="ECO:0007669"/>
    <property type="project" value="TreeGrafter"/>
</dbReference>
<dbReference type="SUPFAM" id="SSF56672">
    <property type="entry name" value="DNA/RNA polymerases"/>
    <property type="match status" value="1"/>
</dbReference>
<accession>A0A0B2V0T2</accession>
<dbReference type="InterPro" id="IPR012337">
    <property type="entry name" value="RNaseH-like_sf"/>
</dbReference>
<dbReference type="EMBL" id="JPKZ01002800">
    <property type="protein sequence ID" value="KHN75002.1"/>
    <property type="molecule type" value="Genomic_DNA"/>
</dbReference>
<evidence type="ECO:0000256" key="11">
    <source>
        <dbReference type="ARBA" id="ARBA00022917"/>
    </source>
</evidence>
<keyword evidence="6" id="KW-0540">Nuclease</keyword>
<dbReference type="PANTHER" id="PTHR43740">
    <property type="entry name" value="LEUCYL-TRNA SYNTHETASE"/>
    <property type="match status" value="1"/>
</dbReference>
<dbReference type="Gene3D" id="1.10.730.10">
    <property type="entry name" value="Isoleucyl-tRNA Synthetase, Domain 1"/>
    <property type="match status" value="1"/>
</dbReference>